<dbReference type="Pfam" id="PF00063">
    <property type="entry name" value="Myosin_head"/>
    <property type="match status" value="1"/>
</dbReference>
<feature type="domain" description="Myosin motor" evidence="13">
    <location>
        <begin position="188"/>
        <end position="860"/>
    </location>
</feature>
<dbReference type="CDD" id="cd01383">
    <property type="entry name" value="MYSc_Myo8"/>
    <property type="match status" value="1"/>
</dbReference>
<dbReference type="GO" id="GO:0051015">
    <property type="term" value="F:actin filament binding"/>
    <property type="evidence" value="ECO:0007669"/>
    <property type="project" value="TreeGrafter"/>
</dbReference>
<feature type="domain" description="Myosin N-terminal SH3-like" evidence="14">
    <location>
        <begin position="135"/>
        <end position="184"/>
    </location>
</feature>
<dbReference type="Gene3D" id="1.20.5.190">
    <property type="match status" value="1"/>
</dbReference>
<dbReference type="FunFam" id="1.10.10.820:FF:000001">
    <property type="entry name" value="Myosin heavy chain"/>
    <property type="match status" value="1"/>
</dbReference>
<evidence type="ECO:0000256" key="1">
    <source>
        <dbReference type="ARBA" id="ARBA00022737"/>
    </source>
</evidence>
<feature type="region of interest" description="Disordered" evidence="12">
    <location>
        <begin position="1030"/>
        <end position="1096"/>
    </location>
</feature>
<dbReference type="InterPro" id="IPR027417">
    <property type="entry name" value="P-loop_NTPase"/>
</dbReference>
<dbReference type="GO" id="GO:0005524">
    <property type="term" value="F:ATP binding"/>
    <property type="evidence" value="ECO:0007669"/>
    <property type="project" value="UniProtKB-UniRule"/>
</dbReference>
<feature type="compositionally biased region" description="Basic and acidic residues" evidence="12">
    <location>
        <begin position="20"/>
        <end position="33"/>
    </location>
</feature>
<feature type="region of interest" description="Disordered" evidence="12">
    <location>
        <begin position="934"/>
        <end position="967"/>
    </location>
</feature>
<dbReference type="PROSITE" id="PS51844">
    <property type="entry name" value="SH3_LIKE"/>
    <property type="match status" value="1"/>
</dbReference>
<keyword evidence="8 10" id="KW-0009">Actin-binding</keyword>
<feature type="compositionally biased region" description="Low complexity" evidence="12">
    <location>
        <begin position="1"/>
        <end position="13"/>
    </location>
</feature>
<dbReference type="FunFam" id="1.20.58.530:FF:000013">
    <property type="entry name" value="Unconventional myosin-XIX"/>
    <property type="match status" value="1"/>
</dbReference>
<dbReference type="GO" id="GO:0005737">
    <property type="term" value="C:cytoplasm"/>
    <property type="evidence" value="ECO:0007669"/>
    <property type="project" value="TreeGrafter"/>
</dbReference>
<accession>A0A371HVH5</accession>
<feature type="binding site" evidence="10">
    <location>
        <begin position="279"/>
        <end position="286"/>
    </location>
    <ligand>
        <name>ATP</name>
        <dbReference type="ChEBI" id="CHEBI:30616"/>
    </ligand>
</feature>
<evidence type="ECO:0000259" key="14">
    <source>
        <dbReference type="PROSITE" id="PS51844"/>
    </source>
</evidence>
<dbReference type="SUPFAM" id="SSF52540">
    <property type="entry name" value="P-loop containing nucleoside triphosphate hydrolases"/>
    <property type="match status" value="1"/>
</dbReference>
<feature type="compositionally biased region" description="Polar residues" evidence="12">
    <location>
        <begin position="1061"/>
        <end position="1086"/>
    </location>
</feature>
<dbReference type="OrthoDB" id="6108017at2759"/>
<evidence type="ECO:0000256" key="12">
    <source>
        <dbReference type="SAM" id="MobiDB-lite"/>
    </source>
</evidence>
<keyword evidence="5 11" id="KW-0175">Coiled coil</keyword>
<dbReference type="PANTHER" id="PTHR13140">
    <property type="entry name" value="MYOSIN"/>
    <property type="match status" value="1"/>
</dbReference>
<evidence type="ECO:0000256" key="10">
    <source>
        <dbReference type="PROSITE-ProRule" id="PRU00782"/>
    </source>
</evidence>
<dbReference type="EMBL" id="QJKJ01001614">
    <property type="protein sequence ID" value="RDY06773.1"/>
    <property type="molecule type" value="Genomic_DNA"/>
</dbReference>
<dbReference type="PANTHER" id="PTHR13140:SF706">
    <property type="entry name" value="DILUTE CLASS UNCONVENTIONAL MYOSIN, ISOFORM C"/>
    <property type="match status" value="1"/>
</dbReference>
<evidence type="ECO:0000256" key="9">
    <source>
        <dbReference type="ARBA" id="ARBA00060862"/>
    </source>
</evidence>
<dbReference type="Gene3D" id="1.10.10.820">
    <property type="match status" value="1"/>
</dbReference>
<evidence type="ECO:0000256" key="5">
    <source>
        <dbReference type="ARBA" id="ARBA00023054"/>
    </source>
</evidence>
<comment type="caution">
    <text evidence="15">The sequence shown here is derived from an EMBL/GenBank/DDBJ whole genome shotgun (WGS) entry which is preliminary data.</text>
</comment>
<keyword evidence="2 10" id="KW-0547">Nucleotide-binding</keyword>
<dbReference type="InterPro" id="IPR001609">
    <property type="entry name" value="Myosin_head_motor_dom-like"/>
</dbReference>
<dbReference type="Gene3D" id="3.40.850.10">
    <property type="entry name" value="Kinesin motor domain"/>
    <property type="match status" value="1"/>
</dbReference>
<evidence type="ECO:0000256" key="3">
    <source>
        <dbReference type="ARBA" id="ARBA00022840"/>
    </source>
</evidence>
<reference evidence="15" key="1">
    <citation type="submission" date="2018-05" db="EMBL/GenBank/DDBJ databases">
        <title>Draft genome of Mucuna pruriens seed.</title>
        <authorList>
            <person name="Nnadi N.E."/>
            <person name="Vos R."/>
            <person name="Hasami M.H."/>
            <person name="Devisetty U.K."/>
            <person name="Aguiy J.C."/>
        </authorList>
    </citation>
    <scope>NUCLEOTIDE SEQUENCE [LARGE SCALE GENOMIC DNA]</scope>
    <source>
        <strain evidence="15">JCA_2017</strain>
    </source>
</reference>
<dbReference type="InterPro" id="IPR036022">
    <property type="entry name" value="MYSc_Myo8"/>
</dbReference>
<sequence length="1280" mass="144662">MMLSASMSSLTRSSLEEMLESLRKRDEEERPKDLPPALPARPPSRARLPPGRKMLPNSFKVDGENGELGHKRKGSFGSKKIKMDVESPYVVITEEKVTEPSSPFPVSICNDSCTDAEAPPPSGELEDDNVAYFIKKKLHVWCRQPRGKWELGTIQSTSGEEASVSLSNGNVMKVARSDILPANPDILEGVEDLIQLSYLNEPSVLHNLHFRYAQDMIYSKAGPILIAFNPFKDVQIYGNDYISDYRQKLNDSPHVYAMADAAYNEMMRDEMNQSIIISGESGAGKTETAKIAMQYLAALGGGYSGIENEILQTNFILEAFGNAKTSRNDNSSRFGKLIEIHFSAMGKICGAKIQTCKTSRVVQLACGERSYHIFYQLCAGSSSELKETLNLRVASEYKYLNQSDCMTIDGVDDAKKFNKLMKALDVIRMCKEDQELVFKMLAAILWLGNISFKVTDNENHIEVVNDEAVTNTASLMGCSSQEIMAALSIHRIQAGKDIITKTLTLSQAVDARDALAKFIYASLFDWLVEQVNKSLEVGKRRTGRSISILDIYGFESFKNNSFEQFCINYANERLQQHFNRHLFKLEQEEYELDGIDWTKVDFEDNQECLDLFEKKPLGLFSLLDEESNFPKATDLTLANKLKQHLHTNPHFKGERGKAFSVGHYAGEVVYDTTGFLEKNRDPLPSDSIQLLSSCSCELLQMFSKTLNPCLKQSNASALDSQKQSVGTKFKGQLFKLMHQMESTTPHFIRCIKPNSKHLPRVHEEDLVLQQLKCCGVLEVVRISRAGYPTRLTHQEFARRYGFLLCEANTSQDPLSISVAVLQQFNIPPGMYQVGFTKLYLRTGQIDFMLIHIGALENKRRLLLLGILGVQKSFRGYQARRLIRGEIARREYGVMVKSFMIISSKKVEEMHAATTLQSVIRGWLVRRRAARALNKLKKSSENEKSRRRSSVKMPEVKDVSNEPAQNLSSALEELQRRVVKAEATIEQKEEENAELKEQLKQFERRWTEYEKKMKSMEEMWQRQMTSLQTNLAAARKSLASEKASSQMTRRDVVTHSYDSEDATSSMGSRTPQTPGASTPLKYSTSLSEAGAGRDANGSLTSVSNLLREFEQRKQNFDDEARGLVGVKTSHSAHANTVEELKKLKQRFEGWKKEYKARLKETKARLHKLGNSEMEKTRKRHKLSGIDPSIVSHRVVKVVQKVLQWTFSSDNGLNKETKHREHGQPSILDLLDFELSKGDRVISKAQRVKVLTPRVEVVALSHPIKPVDAEPFNKAHQNNLEP</sequence>
<dbReference type="Gene3D" id="1.20.58.530">
    <property type="match status" value="1"/>
</dbReference>
<name>A0A371HVH5_MUCPR</name>
<dbReference type="AlphaFoldDB" id="A0A371HVH5"/>
<keyword evidence="3 10" id="KW-0067">ATP-binding</keyword>
<evidence type="ECO:0000313" key="15">
    <source>
        <dbReference type="EMBL" id="RDY06773.1"/>
    </source>
</evidence>
<feature type="coiled-coil region" evidence="11">
    <location>
        <begin position="1098"/>
        <end position="1170"/>
    </location>
</feature>
<dbReference type="GO" id="GO:0005516">
    <property type="term" value="F:calmodulin binding"/>
    <property type="evidence" value="ECO:0007669"/>
    <property type="project" value="UniProtKB-KW"/>
</dbReference>
<evidence type="ECO:0000256" key="4">
    <source>
        <dbReference type="ARBA" id="ARBA00022860"/>
    </source>
</evidence>
<dbReference type="SMART" id="SM00242">
    <property type="entry name" value="MYSc"/>
    <property type="match status" value="1"/>
</dbReference>
<dbReference type="Gene3D" id="6.20.240.20">
    <property type="match status" value="1"/>
</dbReference>
<keyword evidence="6 10" id="KW-0518">Myosin</keyword>
<feature type="region of interest" description="Actin-binding" evidence="10">
    <location>
        <begin position="733"/>
        <end position="755"/>
    </location>
</feature>
<dbReference type="SMART" id="SM00015">
    <property type="entry name" value="IQ"/>
    <property type="match status" value="2"/>
</dbReference>
<evidence type="ECO:0000256" key="7">
    <source>
        <dbReference type="ARBA" id="ARBA00023175"/>
    </source>
</evidence>
<feature type="non-terminal residue" evidence="15">
    <location>
        <position position="1"/>
    </location>
</feature>
<dbReference type="GO" id="GO:0030048">
    <property type="term" value="P:actin filament-based movement"/>
    <property type="evidence" value="ECO:0007669"/>
    <property type="project" value="UniProtKB-ARBA"/>
</dbReference>
<dbReference type="Pfam" id="PF00612">
    <property type="entry name" value="IQ"/>
    <property type="match status" value="1"/>
</dbReference>
<keyword evidence="1" id="KW-0677">Repeat</keyword>
<protein>
    <submittedName>
        <fullName evidence="15">Myosin-2</fullName>
    </submittedName>
</protein>
<proteinExistence type="inferred from homology"/>
<dbReference type="Gene3D" id="1.20.120.720">
    <property type="entry name" value="Myosin VI head, motor domain, U50 subdomain"/>
    <property type="match status" value="1"/>
</dbReference>
<evidence type="ECO:0000313" key="16">
    <source>
        <dbReference type="Proteomes" id="UP000257109"/>
    </source>
</evidence>
<dbReference type="InterPro" id="IPR057535">
    <property type="entry name" value="MYO1-3_N_SH3"/>
</dbReference>
<dbReference type="STRING" id="157652.A0A371HVH5"/>
<dbReference type="PROSITE" id="PS50096">
    <property type="entry name" value="IQ"/>
    <property type="match status" value="2"/>
</dbReference>
<dbReference type="InterPro" id="IPR000048">
    <property type="entry name" value="IQ_motif_EF-hand-BS"/>
</dbReference>
<dbReference type="Pfam" id="PF25369">
    <property type="entry name" value="SH3_VIII-1_N"/>
    <property type="match status" value="1"/>
</dbReference>
<comment type="similarity">
    <text evidence="9">Belongs to the TRAFAC class myosin-kinesin ATPase superfamily. Myosin family. Plant myosin class VIII subfamily.</text>
</comment>
<dbReference type="InterPro" id="IPR004009">
    <property type="entry name" value="SH3_Myosin"/>
</dbReference>
<dbReference type="PRINTS" id="PR00193">
    <property type="entry name" value="MYOSINHEAVY"/>
</dbReference>
<feature type="region of interest" description="Disordered" evidence="12">
    <location>
        <begin position="1"/>
        <end position="75"/>
    </location>
</feature>
<keyword evidence="4" id="KW-0112">Calmodulin-binding</keyword>
<evidence type="ECO:0000256" key="2">
    <source>
        <dbReference type="ARBA" id="ARBA00022741"/>
    </source>
</evidence>
<dbReference type="InterPro" id="IPR036961">
    <property type="entry name" value="Kinesin_motor_dom_sf"/>
</dbReference>
<evidence type="ECO:0000256" key="8">
    <source>
        <dbReference type="ARBA" id="ARBA00023203"/>
    </source>
</evidence>
<organism evidence="15 16">
    <name type="scientific">Mucuna pruriens</name>
    <name type="common">Velvet bean</name>
    <name type="synonym">Dolichos pruriens</name>
    <dbReference type="NCBI Taxonomy" id="157652"/>
    <lineage>
        <taxon>Eukaryota</taxon>
        <taxon>Viridiplantae</taxon>
        <taxon>Streptophyta</taxon>
        <taxon>Embryophyta</taxon>
        <taxon>Tracheophyta</taxon>
        <taxon>Spermatophyta</taxon>
        <taxon>Magnoliopsida</taxon>
        <taxon>eudicotyledons</taxon>
        <taxon>Gunneridae</taxon>
        <taxon>Pentapetalae</taxon>
        <taxon>rosids</taxon>
        <taxon>fabids</taxon>
        <taxon>Fabales</taxon>
        <taxon>Fabaceae</taxon>
        <taxon>Papilionoideae</taxon>
        <taxon>50 kb inversion clade</taxon>
        <taxon>NPAAA clade</taxon>
        <taxon>indigoferoid/millettioid clade</taxon>
        <taxon>Phaseoleae</taxon>
        <taxon>Mucuna</taxon>
    </lineage>
</organism>
<dbReference type="GO" id="GO:0016459">
    <property type="term" value="C:myosin complex"/>
    <property type="evidence" value="ECO:0007669"/>
    <property type="project" value="UniProtKB-KW"/>
</dbReference>
<evidence type="ECO:0000259" key="13">
    <source>
        <dbReference type="PROSITE" id="PS51456"/>
    </source>
</evidence>
<dbReference type="Proteomes" id="UP000257109">
    <property type="component" value="Unassembled WGS sequence"/>
</dbReference>
<dbReference type="GO" id="GO:0016020">
    <property type="term" value="C:membrane"/>
    <property type="evidence" value="ECO:0007669"/>
    <property type="project" value="TreeGrafter"/>
</dbReference>
<dbReference type="GO" id="GO:0000146">
    <property type="term" value="F:microfilament motor activity"/>
    <property type="evidence" value="ECO:0007669"/>
    <property type="project" value="TreeGrafter"/>
</dbReference>
<gene>
    <name evidence="15" type="primary">VIII-2</name>
    <name evidence="15" type="ORF">CR513_09190</name>
</gene>
<keyword evidence="16" id="KW-1185">Reference proteome</keyword>
<keyword evidence="7 10" id="KW-0505">Motor protein</keyword>
<evidence type="ECO:0000256" key="11">
    <source>
        <dbReference type="SAM" id="Coils"/>
    </source>
</evidence>
<dbReference type="GO" id="GO:0007015">
    <property type="term" value="P:actin filament organization"/>
    <property type="evidence" value="ECO:0007669"/>
    <property type="project" value="TreeGrafter"/>
</dbReference>
<dbReference type="PROSITE" id="PS51456">
    <property type="entry name" value="MYOSIN_MOTOR"/>
    <property type="match status" value="1"/>
</dbReference>
<evidence type="ECO:0000256" key="6">
    <source>
        <dbReference type="ARBA" id="ARBA00023123"/>
    </source>
</evidence>